<dbReference type="SUPFAM" id="SSF89095">
    <property type="entry name" value="GatB/YqeY motif"/>
    <property type="match status" value="1"/>
</dbReference>
<dbReference type="Pfam" id="PF09424">
    <property type="entry name" value="YqeY"/>
    <property type="match status" value="1"/>
</dbReference>
<accession>A0ABT7ZSL8</accession>
<name>A0ABT7ZSL8_9FLAO</name>
<dbReference type="InterPro" id="IPR023168">
    <property type="entry name" value="GatB_Yqey_C_2"/>
</dbReference>
<dbReference type="InterPro" id="IPR042184">
    <property type="entry name" value="YqeY/Aim41_N"/>
</dbReference>
<gene>
    <name evidence="1" type="ORF">QMA06_04750</name>
</gene>
<reference evidence="1 2" key="1">
    <citation type="journal article" date="2023" name="Int. J. Syst. Evol. Microbiol.">
        <title>Winogradskyella bathintestinalis sp. nov., isolated from the intestine of the deep-sea loosejaw dragonfish, Malacosteus niger.</title>
        <authorList>
            <person name="Uniacke-Lowe S."/>
            <person name="Johnson C.N."/>
            <person name="Stanton C."/>
            <person name="Hill C."/>
            <person name="Ross P."/>
        </authorList>
    </citation>
    <scope>NUCLEOTIDE SEQUENCE [LARGE SCALE GENOMIC DNA]</scope>
    <source>
        <strain evidence="1 2">APC 3343</strain>
    </source>
</reference>
<evidence type="ECO:0000313" key="1">
    <source>
        <dbReference type="EMBL" id="MDN3492019.1"/>
    </source>
</evidence>
<dbReference type="InterPro" id="IPR019004">
    <property type="entry name" value="YqeY/Aim41"/>
</dbReference>
<organism evidence="1 2">
    <name type="scientific">Winogradskyella bathintestinalis</name>
    <dbReference type="NCBI Taxonomy" id="3035208"/>
    <lineage>
        <taxon>Bacteria</taxon>
        <taxon>Pseudomonadati</taxon>
        <taxon>Bacteroidota</taxon>
        <taxon>Flavobacteriia</taxon>
        <taxon>Flavobacteriales</taxon>
        <taxon>Flavobacteriaceae</taxon>
        <taxon>Winogradskyella</taxon>
    </lineage>
</organism>
<keyword evidence="2" id="KW-1185">Reference proteome</keyword>
<dbReference type="Gene3D" id="1.10.10.410">
    <property type="match status" value="1"/>
</dbReference>
<dbReference type="EMBL" id="JASDDK010000001">
    <property type="protein sequence ID" value="MDN3492019.1"/>
    <property type="molecule type" value="Genomic_DNA"/>
</dbReference>
<dbReference type="RefSeq" id="WP_290205703.1">
    <property type="nucleotide sequence ID" value="NZ_JASDDK010000001.1"/>
</dbReference>
<dbReference type="PANTHER" id="PTHR28055:SF1">
    <property type="entry name" value="ALTERED INHERITANCE OF MITOCHONDRIA PROTEIN 41, MITOCHONDRIAL"/>
    <property type="match status" value="1"/>
</dbReference>
<dbReference type="PANTHER" id="PTHR28055">
    <property type="entry name" value="ALTERED INHERITANCE OF MITOCHONDRIA PROTEIN 41, MITOCHONDRIAL"/>
    <property type="match status" value="1"/>
</dbReference>
<sequence length="148" mass="15965">MGLQAEVMTAMKTAMKEKDQTALAALRAVKSELLLAKTSGSSEDLTEEEEIKILSKLVKQRKDSAAIFAEQNRTDLAEPELAQATIISQFLPEQLSEEKITVEIMKTIAAVGAEGMKDMGKVMGLVNKKLAGQADGKTISKIVKAKLS</sequence>
<proteinExistence type="predicted"/>
<dbReference type="Gene3D" id="1.10.1510.10">
    <property type="entry name" value="Uncharacterised protein YqeY/AIM41 PF09424, N-terminal domain"/>
    <property type="match status" value="1"/>
</dbReference>
<evidence type="ECO:0000313" key="2">
    <source>
        <dbReference type="Proteomes" id="UP001231197"/>
    </source>
</evidence>
<comment type="caution">
    <text evidence="1">The sequence shown here is derived from an EMBL/GenBank/DDBJ whole genome shotgun (WGS) entry which is preliminary data.</text>
</comment>
<dbReference type="InterPro" id="IPR003789">
    <property type="entry name" value="Asn/Gln_tRNA_amidoTrase-B-like"/>
</dbReference>
<protein>
    <submittedName>
        <fullName evidence="1">GatB/YqeY domain-containing protein</fullName>
    </submittedName>
</protein>
<dbReference type="Proteomes" id="UP001231197">
    <property type="component" value="Unassembled WGS sequence"/>
</dbReference>